<keyword evidence="2 4" id="KW-0819">tRNA processing</keyword>
<dbReference type="GO" id="GO:0031119">
    <property type="term" value="P:tRNA pseudouridine synthesis"/>
    <property type="evidence" value="ECO:0007669"/>
    <property type="project" value="UniProtKB-UniRule"/>
</dbReference>
<evidence type="ECO:0000256" key="3">
    <source>
        <dbReference type="ARBA" id="ARBA00023235"/>
    </source>
</evidence>
<evidence type="ECO:0000313" key="9">
    <source>
        <dbReference type="EMBL" id="OOE09613.1"/>
    </source>
</evidence>
<dbReference type="InterPro" id="IPR020097">
    <property type="entry name" value="PsdUridine_synth_TruA_a/b_dom"/>
</dbReference>
<reference evidence="9 10" key="1">
    <citation type="submission" date="2016-11" db="EMBL/GenBank/DDBJ databases">
        <authorList>
            <person name="Jaros S."/>
            <person name="Januszkiewicz K."/>
            <person name="Wedrychowicz H."/>
        </authorList>
    </citation>
    <scope>NUCLEOTIDE SEQUENCE [LARGE SCALE GENOMIC DNA]</scope>
    <source>
        <strain evidence="9 10">Con a/3</strain>
    </source>
</reference>
<feature type="domain" description="Pseudouridine synthase I TruA alpha/beta" evidence="8">
    <location>
        <begin position="144"/>
        <end position="246"/>
    </location>
</feature>
<dbReference type="Gene3D" id="3.30.70.580">
    <property type="entry name" value="Pseudouridine synthase I, catalytic domain, N-terminal subdomain"/>
    <property type="match status" value="1"/>
</dbReference>
<dbReference type="PANTHER" id="PTHR11142">
    <property type="entry name" value="PSEUDOURIDYLATE SYNTHASE"/>
    <property type="match status" value="1"/>
</dbReference>
<comment type="caution">
    <text evidence="4">Lacks conserved residue(s) required for the propagation of feature annotation.</text>
</comment>
<name>A0A1V3G3N0_9BACL</name>
<dbReference type="FunFam" id="3.30.70.580:FF:000001">
    <property type="entry name" value="tRNA pseudouridine synthase A"/>
    <property type="match status" value="1"/>
</dbReference>
<dbReference type="PANTHER" id="PTHR11142:SF0">
    <property type="entry name" value="TRNA PSEUDOURIDINE SYNTHASE-LIKE 1"/>
    <property type="match status" value="1"/>
</dbReference>
<dbReference type="InterPro" id="IPR020103">
    <property type="entry name" value="PsdUridine_synth_cat_dom_sf"/>
</dbReference>
<sequence length="254" mass="28485">MARMKVTVAYDGTDFAGYQVQPSGRTVQGTIQSVLQKMHKGEAVQISASGRTDAGVHAVGQVFHFDTEMIIPSGAWGKALNAMLPDDILIKDVEEVPDSFHSRFSAESKEYHYKLLVSKQPDVFKRDHMFHYPYPLNMRDIQKACSCFLGTHDFTSFSSARSEVADKVRTIFSLDVHEEGESLTFKIKGSGFLYNMVRIIIGTLLEVGQGKRKPEEIMTIIAGKNRALAGKTAPAHGLYLYQVNYQENYQENHE</sequence>
<organism evidence="9 10">
    <name type="scientific">Fictibacillus arsenicus</name>
    <dbReference type="NCBI Taxonomy" id="255247"/>
    <lineage>
        <taxon>Bacteria</taxon>
        <taxon>Bacillati</taxon>
        <taxon>Bacillota</taxon>
        <taxon>Bacilli</taxon>
        <taxon>Bacillales</taxon>
        <taxon>Fictibacillaceae</taxon>
        <taxon>Fictibacillus</taxon>
    </lineage>
</organism>
<evidence type="ECO:0000256" key="1">
    <source>
        <dbReference type="ARBA" id="ARBA00009375"/>
    </source>
</evidence>
<dbReference type="AlphaFoldDB" id="A0A1V3G3N0"/>
<feature type="binding site" evidence="4 6">
    <location>
        <position position="111"/>
    </location>
    <ligand>
        <name>substrate</name>
    </ligand>
</feature>
<evidence type="ECO:0000256" key="7">
    <source>
        <dbReference type="RuleBase" id="RU003792"/>
    </source>
</evidence>
<evidence type="ECO:0000259" key="8">
    <source>
        <dbReference type="Pfam" id="PF01416"/>
    </source>
</evidence>
<dbReference type="HAMAP" id="MF_00171">
    <property type="entry name" value="TruA"/>
    <property type="match status" value="1"/>
</dbReference>
<evidence type="ECO:0000256" key="4">
    <source>
        <dbReference type="HAMAP-Rule" id="MF_00171"/>
    </source>
</evidence>
<dbReference type="Proteomes" id="UP000188597">
    <property type="component" value="Unassembled WGS sequence"/>
</dbReference>
<dbReference type="GO" id="GO:0003723">
    <property type="term" value="F:RNA binding"/>
    <property type="evidence" value="ECO:0007669"/>
    <property type="project" value="InterPro"/>
</dbReference>
<dbReference type="RefSeq" id="WP_077365540.1">
    <property type="nucleotide sequence ID" value="NZ_MQMF01000006.1"/>
</dbReference>
<dbReference type="Gene3D" id="3.30.70.660">
    <property type="entry name" value="Pseudouridine synthase I, catalytic domain, C-terminal subdomain"/>
    <property type="match status" value="1"/>
</dbReference>
<feature type="active site" description="Nucleophile" evidence="4 5">
    <location>
        <position position="53"/>
    </location>
</feature>
<evidence type="ECO:0000256" key="2">
    <source>
        <dbReference type="ARBA" id="ARBA00022694"/>
    </source>
</evidence>
<dbReference type="NCBIfam" id="TIGR00071">
    <property type="entry name" value="hisT_truA"/>
    <property type="match status" value="1"/>
</dbReference>
<dbReference type="SUPFAM" id="SSF55120">
    <property type="entry name" value="Pseudouridine synthase"/>
    <property type="match status" value="1"/>
</dbReference>
<evidence type="ECO:0000256" key="5">
    <source>
        <dbReference type="PIRSR" id="PIRSR001430-1"/>
    </source>
</evidence>
<comment type="subunit">
    <text evidence="4">Homodimer.</text>
</comment>
<protein>
    <recommendedName>
        <fullName evidence="4">tRNA pseudouridine synthase A</fullName>
        <ecNumber evidence="4">5.4.99.12</ecNumber>
    </recommendedName>
    <alternativeName>
        <fullName evidence="4">tRNA pseudouridine(38-40) synthase</fullName>
    </alternativeName>
    <alternativeName>
        <fullName evidence="4">tRNA pseudouridylate synthase I</fullName>
    </alternativeName>
    <alternativeName>
        <fullName evidence="4">tRNA-uridine isomerase I</fullName>
    </alternativeName>
</protein>
<dbReference type="InterPro" id="IPR020094">
    <property type="entry name" value="TruA/RsuA/RluB/E/F_N"/>
</dbReference>
<dbReference type="OrthoDB" id="9811823at2"/>
<dbReference type="InterPro" id="IPR001406">
    <property type="entry name" value="PsdUridine_synth_TruA"/>
</dbReference>
<dbReference type="PIRSF" id="PIRSF001430">
    <property type="entry name" value="tRNA_psdUrid_synth"/>
    <property type="match status" value="1"/>
</dbReference>
<gene>
    <name evidence="4" type="primary">truA</name>
    <name evidence="9" type="ORF">UN64_18410</name>
</gene>
<accession>A0A1V3G3N0</accession>
<dbReference type="EMBL" id="MQMF01000006">
    <property type="protein sequence ID" value="OOE09613.1"/>
    <property type="molecule type" value="Genomic_DNA"/>
</dbReference>
<evidence type="ECO:0000313" key="10">
    <source>
        <dbReference type="Proteomes" id="UP000188597"/>
    </source>
</evidence>
<dbReference type="GO" id="GO:0160147">
    <property type="term" value="F:tRNA pseudouridine(38-40) synthase activity"/>
    <property type="evidence" value="ECO:0007669"/>
    <property type="project" value="UniProtKB-EC"/>
</dbReference>
<dbReference type="CDD" id="cd02570">
    <property type="entry name" value="PseudoU_synth_EcTruA"/>
    <property type="match status" value="1"/>
</dbReference>
<evidence type="ECO:0000256" key="6">
    <source>
        <dbReference type="PIRSR" id="PIRSR001430-2"/>
    </source>
</evidence>
<dbReference type="EC" id="5.4.99.12" evidence="4"/>
<comment type="caution">
    <text evidence="9">The sequence shown here is derived from an EMBL/GenBank/DDBJ whole genome shotgun (WGS) entry which is preliminary data.</text>
</comment>
<comment type="similarity">
    <text evidence="1 4 7">Belongs to the tRNA pseudouridine synthase TruA family.</text>
</comment>
<comment type="catalytic activity">
    <reaction evidence="4 7">
        <text>uridine(38/39/40) in tRNA = pseudouridine(38/39/40) in tRNA</text>
        <dbReference type="Rhea" id="RHEA:22376"/>
        <dbReference type="Rhea" id="RHEA-COMP:10085"/>
        <dbReference type="Rhea" id="RHEA-COMP:10087"/>
        <dbReference type="ChEBI" id="CHEBI:65314"/>
        <dbReference type="ChEBI" id="CHEBI:65315"/>
        <dbReference type="EC" id="5.4.99.12"/>
    </reaction>
</comment>
<comment type="function">
    <text evidence="4">Formation of pseudouridine at positions 38, 39 and 40 in the anticodon stem and loop of transfer RNAs.</text>
</comment>
<proteinExistence type="inferred from homology"/>
<feature type="domain" description="Pseudouridine synthase I TruA alpha/beta" evidence="8">
    <location>
        <begin position="8"/>
        <end position="104"/>
    </location>
</feature>
<keyword evidence="3 4" id="KW-0413">Isomerase</keyword>
<dbReference type="Pfam" id="PF01416">
    <property type="entry name" value="PseudoU_synth_1"/>
    <property type="match status" value="2"/>
</dbReference>
<dbReference type="InterPro" id="IPR020095">
    <property type="entry name" value="PsdUridine_synth_TruA_C"/>
</dbReference>